<dbReference type="Proteomes" id="UP000019335">
    <property type="component" value="Chromosome 12"/>
</dbReference>
<dbReference type="PANTHER" id="PTHR45674">
    <property type="entry name" value="DNA LIGASE 1/3 FAMILY MEMBER"/>
    <property type="match status" value="1"/>
</dbReference>
<dbReference type="CDD" id="cd07969">
    <property type="entry name" value="OBF_DNA_ligase_I"/>
    <property type="match status" value="1"/>
</dbReference>
<dbReference type="SUPFAM" id="SSF50249">
    <property type="entry name" value="Nucleic acid-binding proteins"/>
    <property type="match status" value="1"/>
</dbReference>
<dbReference type="Gene3D" id="3.30.1490.70">
    <property type="match status" value="1"/>
</dbReference>
<feature type="domain" description="ATP-dependent DNA ligase family profile" evidence="4">
    <location>
        <begin position="33"/>
        <end position="153"/>
    </location>
</feature>
<comment type="caution">
    <text evidence="5">The sequence shown here is derived from an EMBL/GenBank/DDBJ whole genome shotgun (WGS) entry which is preliminary data.</text>
</comment>
<evidence type="ECO:0000256" key="3">
    <source>
        <dbReference type="SAM" id="MobiDB-lite"/>
    </source>
</evidence>
<dbReference type="InterPro" id="IPR012310">
    <property type="entry name" value="DNA_ligase_ATP-dep_cent"/>
</dbReference>
<dbReference type="Pfam" id="PF04679">
    <property type="entry name" value="DNA_ligase_A_C"/>
    <property type="match status" value="1"/>
</dbReference>
<dbReference type="AlphaFoldDB" id="W7TX69"/>
<dbReference type="GO" id="GO:0006281">
    <property type="term" value="P:DNA repair"/>
    <property type="evidence" value="ECO:0007669"/>
    <property type="project" value="InterPro"/>
</dbReference>
<dbReference type="OrthoDB" id="206088at2759"/>
<evidence type="ECO:0000256" key="2">
    <source>
        <dbReference type="ARBA" id="ARBA00022598"/>
    </source>
</evidence>
<comment type="similarity">
    <text evidence="1">Belongs to the ATP-dependent DNA ligase family.</text>
</comment>
<gene>
    <name evidence="5" type="ORF">Naga_100092g20</name>
</gene>
<accession>W7TX69</accession>
<dbReference type="PROSITE" id="PS50160">
    <property type="entry name" value="DNA_LIGASE_A3"/>
    <property type="match status" value="1"/>
</dbReference>
<dbReference type="GO" id="GO:0006273">
    <property type="term" value="P:lagging strand elongation"/>
    <property type="evidence" value="ECO:0007669"/>
    <property type="project" value="TreeGrafter"/>
</dbReference>
<name>W7TX69_9STRA</name>
<dbReference type="Gene3D" id="2.40.50.140">
    <property type="entry name" value="Nucleic acid-binding proteins"/>
    <property type="match status" value="1"/>
</dbReference>
<evidence type="ECO:0000256" key="1">
    <source>
        <dbReference type="ARBA" id="ARBA00007572"/>
    </source>
</evidence>
<protein>
    <submittedName>
        <fullName evidence="5">Dna ligase</fullName>
    </submittedName>
</protein>
<reference evidence="5 6" key="1">
    <citation type="journal article" date="2014" name="Mol. Plant">
        <title>Chromosome Scale Genome Assembly and Transcriptome Profiling of Nannochloropsis gaditana in Nitrogen Depletion.</title>
        <authorList>
            <person name="Corteggiani Carpinelli E."/>
            <person name="Telatin A."/>
            <person name="Vitulo N."/>
            <person name="Forcato C."/>
            <person name="D'Angelo M."/>
            <person name="Schiavon R."/>
            <person name="Vezzi A."/>
            <person name="Giacometti G.M."/>
            <person name="Morosinotto T."/>
            <person name="Valle G."/>
        </authorList>
    </citation>
    <scope>NUCLEOTIDE SEQUENCE [LARGE SCALE GENOMIC DNA]</scope>
    <source>
        <strain evidence="5 6">B-31</strain>
    </source>
</reference>
<feature type="region of interest" description="Disordered" evidence="3">
    <location>
        <begin position="274"/>
        <end position="310"/>
    </location>
</feature>
<evidence type="ECO:0000313" key="6">
    <source>
        <dbReference type="Proteomes" id="UP000019335"/>
    </source>
</evidence>
<organism evidence="5 6">
    <name type="scientific">Nannochloropsis gaditana</name>
    <dbReference type="NCBI Taxonomy" id="72520"/>
    <lineage>
        <taxon>Eukaryota</taxon>
        <taxon>Sar</taxon>
        <taxon>Stramenopiles</taxon>
        <taxon>Ochrophyta</taxon>
        <taxon>Eustigmatophyceae</taxon>
        <taxon>Eustigmatales</taxon>
        <taxon>Monodopsidaceae</taxon>
        <taxon>Nannochloropsis</taxon>
    </lineage>
</organism>
<evidence type="ECO:0000313" key="5">
    <source>
        <dbReference type="EMBL" id="EWM24924.1"/>
    </source>
</evidence>
<dbReference type="InterPro" id="IPR050191">
    <property type="entry name" value="ATP-dep_DNA_ligase"/>
</dbReference>
<feature type="compositionally biased region" description="Acidic residues" evidence="3">
    <location>
        <begin position="297"/>
        <end position="310"/>
    </location>
</feature>
<dbReference type="GO" id="GO:0006310">
    <property type="term" value="P:DNA recombination"/>
    <property type="evidence" value="ECO:0007669"/>
    <property type="project" value="InterPro"/>
</dbReference>
<keyword evidence="2 5" id="KW-0436">Ligase</keyword>
<feature type="compositionally biased region" description="Basic and acidic residues" evidence="3">
    <location>
        <begin position="274"/>
        <end position="284"/>
    </location>
</feature>
<dbReference type="GO" id="GO:0005524">
    <property type="term" value="F:ATP binding"/>
    <property type="evidence" value="ECO:0007669"/>
    <property type="project" value="InterPro"/>
</dbReference>
<dbReference type="PANTHER" id="PTHR45674:SF9">
    <property type="entry name" value="DNA LIGASE 3"/>
    <property type="match status" value="1"/>
</dbReference>
<dbReference type="EMBL" id="AZIL01001069">
    <property type="protein sequence ID" value="EWM24924.1"/>
    <property type="molecule type" value="Genomic_DNA"/>
</dbReference>
<dbReference type="InterPro" id="IPR012309">
    <property type="entry name" value="DNA_ligase_ATP-dep_C"/>
</dbReference>
<proteinExistence type="inferred from homology"/>
<keyword evidence="6" id="KW-1185">Reference proteome</keyword>
<dbReference type="InterPro" id="IPR012340">
    <property type="entry name" value="NA-bd_OB-fold"/>
</dbReference>
<dbReference type="GO" id="GO:0003910">
    <property type="term" value="F:DNA ligase (ATP) activity"/>
    <property type="evidence" value="ECO:0007669"/>
    <property type="project" value="InterPro"/>
</dbReference>
<sequence>MSCYCHMSPHAPSNFLSFFSSICPQCKSLPHEYEPSKRTDSWLKVKRDYVEGLHDTLDLVPIGAWYVAFSSGSGYTTPILFSCRCTRLWPFFAPSSLCDIGRSTVTKMKVHCYVTIFLNPIPPIIPPFSCSFPRWGNGRKAGWFSPILLACFNPETDELQSLCRCMSGLTDAMYTELTAFYQEEGRLLENPKSYVRTGETCAVWFEPCQVWEVRGAELTLSPVHKAGVGIVDAQRGFSLRFPRFLKIRSDKGVEDATTAGQIAELFRMQVRRVDVDGDDKDGGRKKGGAMNGKEKEEAVEEREEEWEDIL</sequence>
<evidence type="ECO:0000259" key="4">
    <source>
        <dbReference type="PROSITE" id="PS50160"/>
    </source>
</evidence>